<evidence type="ECO:0000256" key="4">
    <source>
        <dbReference type="ARBA" id="ARBA00022989"/>
    </source>
</evidence>
<comment type="caution">
    <text evidence="8">The sequence shown here is derived from an EMBL/GenBank/DDBJ whole genome shotgun (WGS) entry which is preliminary data.</text>
</comment>
<feature type="transmembrane region" description="Helical" evidence="6">
    <location>
        <begin position="14"/>
        <end position="34"/>
    </location>
</feature>
<sequence length="42" mass="4640">MHVLGSRAEPLHKALWIAALLFLPVAGLIVWFFLGPRAVRTA</sequence>
<keyword evidence="5 6" id="KW-0472">Membrane</keyword>
<dbReference type="GO" id="GO:0005886">
    <property type="term" value="C:plasma membrane"/>
    <property type="evidence" value="ECO:0007669"/>
    <property type="project" value="UniProtKB-SubCell"/>
</dbReference>
<name>A0A5M6IHA6_9PROT</name>
<evidence type="ECO:0000313" key="8">
    <source>
        <dbReference type="EMBL" id="KAA5607680.1"/>
    </source>
</evidence>
<evidence type="ECO:0000256" key="3">
    <source>
        <dbReference type="ARBA" id="ARBA00022692"/>
    </source>
</evidence>
<keyword evidence="2" id="KW-1003">Cell membrane</keyword>
<protein>
    <submittedName>
        <fullName evidence="8">PLDc_N domain-containing protein</fullName>
    </submittedName>
</protein>
<feature type="domain" description="Cardiolipin synthase N-terminal" evidence="7">
    <location>
        <begin position="2"/>
        <end position="36"/>
    </location>
</feature>
<accession>A0A5M6IHA6</accession>
<dbReference type="Pfam" id="PF13396">
    <property type="entry name" value="PLDc_N"/>
    <property type="match status" value="1"/>
</dbReference>
<dbReference type="InterPro" id="IPR027379">
    <property type="entry name" value="CLS_N"/>
</dbReference>
<organism evidence="8 9">
    <name type="scientific">Roseospira marina</name>
    <dbReference type="NCBI Taxonomy" id="140057"/>
    <lineage>
        <taxon>Bacteria</taxon>
        <taxon>Pseudomonadati</taxon>
        <taxon>Pseudomonadota</taxon>
        <taxon>Alphaproteobacteria</taxon>
        <taxon>Rhodospirillales</taxon>
        <taxon>Rhodospirillaceae</taxon>
        <taxon>Roseospira</taxon>
    </lineage>
</organism>
<evidence type="ECO:0000256" key="2">
    <source>
        <dbReference type="ARBA" id="ARBA00022475"/>
    </source>
</evidence>
<dbReference type="OrthoDB" id="8455471at2"/>
<keyword evidence="4 6" id="KW-1133">Transmembrane helix</keyword>
<reference evidence="8 9" key="1">
    <citation type="submission" date="2019-09" db="EMBL/GenBank/DDBJ databases">
        <title>Genome sequence of Roseospira marina, one of the more divergent members of the non-sulfur purple photosynthetic bacterial family, the Rhodospirillaceae.</title>
        <authorList>
            <person name="Meyer T."/>
            <person name="Kyndt J."/>
        </authorList>
    </citation>
    <scope>NUCLEOTIDE SEQUENCE [LARGE SCALE GENOMIC DNA]</scope>
    <source>
        <strain evidence="8 9">DSM 15113</strain>
    </source>
</reference>
<evidence type="ECO:0000256" key="5">
    <source>
        <dbReference type="ARBA" id="ARBA00023136"/>
    </source>
</evidence>
<dbReference type="Proteomes" id="UP000324065">
    <property type="component" value="Unassembled WGS sequence"/>
</dbReference>
<evidence type="ECO:0000259" key="7">
    <source>
        <dbReference type="Pfam" id="PF13396"/>
    </source>
</evidence>
<gene>
    <name evidence="8" type="ORF">F1188_01070</name>
</gene>
<dbReference type="EMBL" id="VWPJ01000001">
    <property type="protein sequence ID" value="KAA5607680.1"/>
    <property type="molecule type" value="Genomic_DNA"/>
</dbReference>
<dbReference type="AlphaFoldDB" id="A0A5M6IHA6"/>
<evidence type="ECO:0000313" key="9">
    <source>
        <dbReference type="Proteomes" id="UP000324065"/>
    </source>
</evidence>
<keyword evidence="3 6" id="KW-0812">Transmembrane</keyword>
<evidence type="ECO:0000256" key="1">
    <source>
        <dbReference type="ARBA" id="ARBA00004651"/>
    </source>
</evidence>
<keyword evidence="9" id="KW-1185">Reference proteome</keyword>
<proteinExistence type="predicted"/>
<evidence type="ECO:0000256" key="6">
    <source>
        <dbReference type="SAM" id="Phobius"/>
    </source>
</evidence>
<comment type="subcellular location">
    <subcellularLocation>
        <location evidence="1">Cell membrane</location>
        <topology evidence="1">Multi-pass membrane protein</topology>
    </subcellularLocation>
</comment>